<sequence>MFLIFLNHIFRWIRLPGREGISITRKPAKFLKLGWGIL</sequence>
<name>A0A6P2NGX1_BURL3</name>
<dbReference type="Proteomes" id="UP000494174">
    <property type="component" value="Unassembled WGS sequence"/>
</dbReference>
<gene>
    <name evidence="1" type="ORF">BLA15945_04473</name>
</gene>
<protein>
    <submittedName>
        <fullName evidence="1">Uncharacterized protein</fullName>
    </submittedName>
</protein>
<dbReference type="AlphaFoldDB" id="A0A6P2NGX1"/>
<proteinExistence type="predicted"/>
<accession>A0A6P2NGX1</accession>
<evidence type="ECO:0000313" key="1">
    <source>
        <dbReference type="EMBL" id="VWB92626.1"/>
    </source>
</evidence>
<dbReference type="EMBL" id="CABVPU010000017">
    <property type="protein sequence ID" value="VWB92626.1"/>
    <property type="molecule type" value="Genomic_DNA"/>
</dbReference>
<reference evidence="1 2" key="1">
    <citation type="submission" date="2019-09" db="EMBL/GenBank/DDBJ databases">
        <authorList>
            <person name="Depoorter E."/>
        </authorList>
    </citation>
    <scope>NUCLEOTIDE SEQUENCE [LARGE SCALE GENOMIC DNA]</scope>
    <source>
        <strain evidence="1">R-15945</strain>
    </source>
</reference>
<organism evidence="1 2">
    <name type="scientific">Burkholderia lata (strain ATCC 17760 / DSM 23089 / LMG 22485 / NCIMB 9086 / R18194 / 383)</name>
    <dbReference type="NCBI Taxonomy" id="482957"/>
    <lineage>
        <taxon>Bacteria</taxon>
        <taxon>Pseudomonadati</taxon>
        <taxon>Pseudomonadota</taxon>
        <taxon>Betaproteobacteria</taxon>
        <taxon>Burkholderiales</taxon>
        <taxon>Burkholderiaceae</taxon>
        <taxon>Burkholderia</taxon>
        <taxon>Burkholderia cepacia complex</taxon>
    </lineage>
</organism>
<evidence type="ECO:0000313" key="2">
    <source>
        <dbReference type="Proteomes" id="UP000494174"/>
    </source>
</evidence>